<dbReference type="GO" id="GO:0030234">
    <property type="term" value="F:enzyme regulator activity"/>
    <property type="evidence" value="ECO:0007669"/>
    <property type="project" value="UniProtKB-ARBA"/>
</dbReference>
<dbReference type="EMBL" id="JAGMWT010000003">
    <property type="protein sequence ID" value="KAH7132492.1"/>
    <property type="molecule type" value="Genomic_DNA"/>
</dbReference>
<dbReference type="InterPro" id="IPR001830">
    <property type="entry name" value="Glyco_trans_20"/>
</dbReference>
<dbReference type="FunFam" id="3.30.70.1020:FF:000001">
    <property type="entry name" value="Alpha,alpha-trehalose-phosphate synthase [UDP-forming] 1"/>
    <property type="match status" value="1"/>
</dbReference>
<keyword evidence="6" id="KW-1185">Reference proteome</keyword>
<dbReference type="AlphaFoldDB" id="A0A9P9E8G9"/>
<keyword evidence="3" id="KW-0963">Cytoplasm</keyword>
<sequence>MTTFVASLFLPYTINFHDVPAEEQRRPPPPPRTLTEVGRLGHNITNEVRPEVQRQATLFPKTAQTPPRTPAAVEYADFFAVQPSAATHFPKPFDPRTLVRSDSHIPEWSTTSVYFNQPQSRADPAPPENVLEYNKAKERADAAQLRRKLSPRNRQASRSSSSAARWSTSWNVVPAVRGNGGLNNAVNSSIKAGSLSDVLSVGLIGFPTDVLNKEKKDAIESTLETEHNAIPVFVSDSDLDGHYAHYCKTILWPVFHYQIPDHPKSKAYEDHSWCYYVNLNQAFADKIIANYKRGDIIWVHDYHLCLVPAMIRKKLPDAQIGFFLHAAFPSSEVFRCLATRKALLEGMLGANLVAFQTQEYAHHFLQTCSRILSVEATDDGIQLESNFVNVWSLPIGINPKELDQERAEQEVLDWIEALKKRYEGKKLIVARDPLDGIRGVRQKLLAYELFLNKNPEWKDKVVLIQVATPATDNDDLAATVSEIVTRIDAVHTTLSHSPLVFLRQDIAWSQYLALLSVADVLMVTSLREGMNLTCHEYIFCQDGKYSENKHNPIVLSEFTGSASIFDGAELIINPWDYQKCADAIKSALEMEDEEKNDRYFRVRDKVLNHTGDYWVTQLGKHLARVHDEHFRRDTMSIPRLNTSKLVEAYQNSSKRLFLLDYEGTLTPYGRVDSTVVTSPKAVTDTLRDLLADDRNIVYVMSCLPINDLERLLGHVPGVGLIAENGCYLREMYTDVWTEFIDKEKTAMWIESVKTILQYYLERVENSWIEQRECSLIFHFKKTDEYDAAARHAGDCANHINDACESMRVKAIPTKNSVIIEPMDLDKATAAKRILHSLEDDKRPDFLMVAGNDRDDEVVFRWAKTVEEQRIIPSVHTVIVSNRNTVAMATLPQGTTGLINALNKLTK</sequence>
<evidence type="ECO:0000256" key="2">
    <source>
        <dbReference type="ARBA" id="ARBA00005409"/>
    </source>
</evidence>
<dbReference type="CDD" id="cd03788">
    <property type="entry name" value="GT20_TPS"/>
    <property type="match status" value="1"/>
</dbReference>
<evidence type="ECO:0000256" key="3">
    <source>
        <dbReference type="ARBA" id="ARBA00022490"/>
    </source>
</evidence>
<evidence type="ECO:0000313" key="6">
    <source>
        <dbReference type="Proteomes" id="UP000700596"/>
    </source>
</evidence>
<comment type="subcellular location">
    <subcellularLocation>
        <location evidence="1">Cytoplasm</location>
    </subcellularLocation>
</comment>
<dbReference type="PANTHER" id="PTHR10788">
    <property type="entry name" value="TREHALOSE-6-PHOSPHATE SYNTHASE"/>
    <property type="match status" value="1"/>
</dbReference>
<dbReference type="Proteomes" id="UP000700596">
    <property type="component" value="Unassembled WGS sequence"/>
</dbReference>
<dbReference type="InterPro" id="IPR036412">
    <property type="entry name" value="HAD-like_sf"/>
</dbReference>
<dbReference type="SUPFAM" id="SSF56784">
    <property type="entry name" value="HAD-like"/>
    <property type="match status" value="1"/>
</dbReference>
<proteinExistence type="inferred from homology"/>
<organism evidence="5 6">
    <name type="scientific">Dendryphion nanum</name>
    <dbReference type="NCBI Taxonomy" id="256645"/>
    <lineage>
        <taxon>Eukaryota</taxon>
        <taxon>Fungi</taxon>
        <taxon>Dikarya</taxon>
        <taxon>Ascomycota</taxon>
        <taxon>Pezizomycotina</taxon>
        <taxon>Dothideomycetes</taxon>
        <taxon>Pleosporomycetidae</taxon>
        <taxon>Pleosporales</taxon>
        <taxon>Torulaceae</taxon>
        <taxon>Dendryphion</taxon>
    </lineage>
</organism>
<evidence type="ECO:0000256" key="4">
    <source>
        <dbReference type="ARBA" id="ARBA00022553"/>
    </source>
</evidence>
<evidence type="ECO:0000313" key="5">
    <source>
        <dbReference type="EMBL" id="KAH7132492.1"/>
    </source>
</evidence>
<dbReference type="FunFam" id="3.40.50.2000:FF:000036">
    <property type="entry name" value="Alpha,alpha-trehalose-phosphate synthase subunit Tps2"/>
    <property type="match status" value="1"/>
</dbReference>
<dbReference type="Pfam" id="PF02358">
    <property type="entry name" value="Trehalose_PPase"/>
    <property type="match status" value="1"/>
</dbReference>
<dbReference type="Gene3D" id="3.40.50.2000">
    <property type="entry name" value="Glycogen Phosphorylase B"/>
    <property type="match status" value="2"/>
</dbReference>
<keyword evidence="4" id="KW-0597">Phosphoprotein</keyword>
<dbReference type="PANTHER" id="PTHR10788:SF15">
    <property type="entry name" value="TREHALOSE SYNTHASE COMPLEX REGULATORY SUBUNIT TPS3-RELATED"/>
    <property type="match status" value="1"/>
</dbReference>
<protein>
    <submittedName>
        <fullName evidence="5">Alpha,alpha-trehalose phosphate synthase-like protein subunit</fullName>
    </submittedName>
</protein>
<evidence type="ECO:0000256" key="1">
    <source>
        <dbReference type="ARBA" id="ARBA00004496"/>
    </source>
</evidence>
<dbReference type="OrthoDB" id="755951at2759"/>
<dbReference type="FunFam" id="3.40.50.2000:FF:000099">
    <property type="entry name" value="Alpha,alpha-trehalose phosphate synthase subunit, putative"/>
    <property type="match status" value="1"/>
</dbReference>
<dbReference type="Pfam" id="PF00982">
    <property type="entry name" value="Glyco_transf_20"/>
    <property type="match status" value="1"/>
</dbReference>
<reference evidence="5" key="1">
    <citation type="journal article" date="2021" name="Nat. Commun.">
        <title>Genetic determinants of endophytism in the Arabidopsis root mycobiome.</title>
        <authorList>
            <person name="Mesny F."/>
            <person name="Miyauchi S."/>
            <person name="Thiergart T."/>
            <person name="Pickel B."/>
            <person name="Atanasova L."/>
            <person name="Karlsson M."/>
            <person name="Huettel B."/>
            <person name="Barry K.W."/>
            <person name="Haridas S."/>
            <person name="Chen C."/>
            <person name="Bauer D."/>
            <person name="Andreopoulos W."/>
            <person name="Pangilinan J."/>
            <person name="LaButti K."/>
            <person name="Riley R."/>
            <person name="Lipzen A."/>
            <person name="Clum A."/>
            <person name="Drula E."/>
            <person name="Henrissat B."/>
            <person name="Kohler A."/>
            <person name="Grigoriev I.V."/>
            <person name="Martin F.M."/>
            <person name="Hacquard S."/>
        </authorList>
    </citation>
    <scope>NUCLEOTIDE SEQUENCE</scope>
    <source>
        <strain evidence="5">MPI-CAGE-CH-0243</strain>
    </source>
</reference>
<name>A0A9P9E8G9_9PLEO</name>
<accession>A0A9P9E8G9</accession>
<dbReference type="GO" id="GO:0005992">
    <property type="term" value="P:trehalose biosynthetic process"/>
    <property type="evidence" value="ECO:0007669"/>
    <property type="project" value="InterPro"/>
</dbReference>
<gene>
    <name evidence="5" type="ORF">B0J11DRAFT_577405</name>
</gene>
<dbReference type="GO" id="GO:0003825">
    <property type="term" value="F:alpha,alpha-trehalose-phosphate synthase (UDP-forming) activity"/>
    <property type="evidence" value="ECO:0007669"/>
    <property type="project" value="TreeGrafter"/>
</dbReference>
<dbReference type="SUPFAM" id="SSF53756">
    <property type="entry name" value="UDP-Glycosyltransferase/glycogen phosphorylase"/>
    <property type="match status" value="1"/>
</dbReference>
<dbReference type="InterPro" id="IPR003337">
    <property type="entry name" value="Trehalose_PPase"/>
</dbReference>
<dbReference type="GO" id="GO:0004805">
    <property type="term" value="F:trehalose-phosphatase activity"/>
    <property type="evidence" value="ECO:0007669"/>
    <property type="project" value="TreeGrafter"/>
</dbReference>
<dbReference type="Gene3D" id="3.40.50.1000">
    <property type="entry name" value="HAD superfamily/HAD-like"/>
    <property type="match status" value="1"/>
</dbReference>
<comment type="similarity">
    <text evidence="2">In the N-terminal section; belongs to the glycosyltransferase 20 family.</text>
</comment>
<comment type="caution">
    <text evidence="5">The sequence shown here is derived from an EMBL/GenBank/DDBJ whole genome shotgun (WGS) entry which is preliminary data.</text>
</comment>
<dbReference type="GO" id="GO:0005829">
    <property type="term" value="C:cytosol"/>
    <property type="evidence" value="ECO:0007669"/>
    <property type="project" value="TreeGrafter"/>
</dbReference>
<dbReference type="NCBIfam" id="TIGR00685">
    <property type="entry name" value="T6PP"/>
    <property type="match status" value="1"/>
</dbReference>
<dbReference type="GO" id="GO:0005946">
    <property type="term" value="C:alpha,alpha-trehalose-phosphate synthase complex (UDP-forming)"/>
    <property type="evidence" value="ECO:0007669"/>
    <property type="project" value="TreeGrafter"/>
</dbReference>
<dbReference type="InterPro" id="IPR023214">
    <property type="entry name" value="HAD_sf"/>
</dbReference>
<dbReference type="Gene3D" id="3.30.70.1020">
    <property type="entry name" value="Trehalose-6-phosphate phosphatase related protein, domain 2"/>
    <property type="match status" value="1"/>
</dbReference>